<protein>
    <recommendedName>
        <fullName evidence="7">THAP-type domain-containing protein</fullName>
    </recommendedName>
</protein>
<dbReference type="SMART" id="SM00980">
    <property type="entry name" value="THAP"/>
    <property type="match status" value="1"/>
</dbReference>
<feature type="region of interest" description="Disordered" evidence="6">
    <location>
        <begin position="238"/>
        <end position="257"/>
    </location>
</feature>
<reference evidence="8" key="1">
    <citation type="submission" date="2021-12" db="EMBL/GenBank/DDBJ databases">
        <authorList>
            <person name="King R."/>
        </authorList>
    </citation>
    <scope>NUCLEOTIDE SEQUENCE</scope>
</reference>
<evidence type="ECO:0000256" key="1">
    <source>
        <dbReference type="ARBA" id="ARBA00022723"/>
    </source>
</evidence>
<evidence type="ECO:0000256" key="3">
    <source>
        <dbReference type="ARBA" id="ARBA00022833"/>
    </source>
</evidence>
<dbReference type="AlphaFoldDB" id="A0A9P0A557"/>
<dbReference type="EMBL" id="OU963863">
    <property type="protein sequence ID" value="CAH0384264.1"/>
    <property type="molecule type" value="Genomic_DNA"/>
</dbReference>
<proteinExistence type="predicted"/>
<feature type="compositionally biased region" description="Acidic residues" evidence="6">
    <location>
        <begin position="112"/>
        <end position="121"/>
    </location>
</feature>
<evidence type="ECO:0000256" key="6">
    <source>
        <dbReference type="SAM" id="MobiDB-lite"/>
    </source>
</evidence>
<dbReference type="GO" id="GO:0008270">
    <property type="term" value="F:zinc ion binding"/>
    <property type="evidence" value="ECO:0007669"/>
    <property type="project" value="UniProtKB-KW"/>
</dbReference>
<dbReference type="PROSITE" id="PS50950">
    <property type="entry name" value="ZF_THAP"/>
    <property type="match status" value="1"/>
</dbReference>
<keyword evidence="2 5" id="KW-0863">Zinc-finger</keyword>
<keyword evidence="1" id="KW-0479">Metal-binding</keyword>
<keyword evidence="9" id="KW-1185">Reference proteome</keyword>
<dbReference type="InterPro" id="IPR006612">
    <property type="entry name" value="THAP_Znf"/>
</dbReference>
<evidence type="ECO:0000256" key="5">
    <source>
        <dbReference type="PROSITE-ProRule" id="PRU00309"/>
    </source>
</evidence>
<evidence type="ECO:0000259" key="7">
    <source>
        <dbReference type="PROSITE" id="PS50950"/>
    </source>
</evidence>
<evidence type="ECO:0000256" key="4">
    <source>
        <dbReference type="ARBA" id="ARBA00023125"/>
    </source>
</evidence>
<sequence length="257" mass="29046">MSRDLKSYAYCFVPGCKNTNKSTPGKFFFCVPNNESRKLWCSAVGRDPDSLSLKSPRRCCEDHFKFEEDVANWPYYKALLDANYPMPGIRLKKDALPRKDVPQKPASILICPEEDSGEEETGSISESEQGHEEEDPLAICQIPAHSILRCPDEDAGGEVVISNSSVSLEHIENDDPSIFCQVQISENEDYEYDLEMNEVQKQLAFKGNRWKRSVGAQKNVSAVNEETETCAIIDRTRTRTVSPSHPKRQRIKVNLPS</sequence>
<organism evidence="8 9">
    <name type="scientific">Bemisia tabaci</name>
    <name type="common">Sweetpotato whitefly</name>
    <name type="synonym">Aleurodes tabaci</name>
    <dbReference type="NCBI Taxonomy" id="7038"/>
    <lineage>
        <taxon>Eukaryota</taxon>
        <taxon>Metazoa</taxon>
        <taxon>Ecdysozoa</taxon>
        <taxon>Arthropoda</taxon>
        <taxon>Hexapoda</taxon>
        <taxon>Insecta</taxon>
        <taxon>Pterygota</taxon>
        <taxon>Neoptera</taxon>
        <taxon>Paraneoptera</taxon>
        <taxon>Hemiptera</taxon>
        <taxon>Sternorrhyncha</taxon>
        <taxon>Aleyrodoidea</taxon>
        <taxon>Aleyrodidae</taxon>
        <taxon>Aleyrodinae</taxon>
        <taxon>Bemisia</taxon>
    </lineage>
</organism>
<evidence type="ECO:0000313" key="8">
    <source>
        <dbReference type="EMBL" id="CAH0384264.1"/>
    </source>
</evidence>
<gene>
    <name evidence="8" type="ORF">BEMITA_LOCUS3618</name>
</gene>
<name>A0A9P0A557_BEMTA</name>
<keyword evidence="3" id="KW-0862">Zinc</keyword>
<evidence type="ECO:0000256" key="2">
    <source>
        <dbReference type="ARBA" id="ARBA00022771"/>
    </source>
</evidence>
<evidence type="ECO:0000313" key="9">
    <source>
        <dbReference type="Proteomes" id="UP001152759"/>
    </source>
</evidence>
<feature type="region of interest" description="Disordered" evidence="6">
    <location>
        <begin position="111"/>
        <end position="134"/>
    </location>
</feature>
<accession>A0A9P0A557</accession>
<dbReference type="Proteomes" id="UP001152759">
    <property type="component" value="Chromosome 2"/>
</dbReference>
<dbReference type="GO" id="GO:0003677">
    <property type="term" value="F:DNA binding"/>
    <property type="evidence" value="ECO:0007669"/>
    <property type="project" value="UniProtKB-UniRule"/>
</dbReference>
<dbReference type="Pfam" id="PF05485">
    <property type="entry name" value="THAP"/>
    <property type="match status" value="1"/>
</dbReference>
<keyword evidence="4 5" id="KW-0238">DNA-binding</keyword>
<dbReference type="SUPFAM" id="SSF57716">
    <property type="entry name" value="Glucocorticoid receptor-like (DNA-binding domain)"/>
    <property type="match status" value="1"/>
</dbReference>
<feature type="domain" description="THAP-type" evidence="7">
    <location>
        <begin position="5"/>
        <end position="100"/>
    </location>
</feature>